<keyword evidence="5" id="KW-1185">Reference proteome</keyword>
<feature type="compositionally biased region" description="Low complexity" evidence="2">
    <location>
        <begin position="1"/>
        <end position="12"/>
    </location>
</feature>
<keyword evidence="1" id="KW-0539">Nucleus</keyword>
<dbReference type="PANTHER" id="PTHR47784:SF7">
    <property type="entry name" value="ZN(II)2CYS6 TRANSCRIPTION FACTOR (EUROFUNG)"/>
    <property type="match status" value="1"/>
</dbReference>
<dbReference type="GO" id="GO:0008270">
    <property type="term" value="F:zinc ion binding"/>
    <property type="evidence" value="ECO:0007669"/>
    <property type="project" value="InterPro"/>
</dbReference>
<comment type="caution">
    <text evidence="4">The sequence shown here is derived from an EMBL/GenBank/DDBJ whole genome shotgun (WGS) entry which is preliminary data.</text>
</comment>
<name>A0A9P6GNM2_9PLEO</name>
<dbReference type="InterPro" id="IPR036864">
    <property type="entry name" value="Zn2-C6_fun-type_DNA-bd_sf"/>
</dbReference>
<dbReference type="PROSITE" id="PS50048">
    <property type="entry name" value="ZN2_CY6_FUNGAL_2"/>
    <property type="match status" value="1"/>
</dbReference>
<proteinExistence type="predicted"/>
<feature type="compositionally biased region" description="Basic residues" evidence="2">
    <location>
        <begin position="54"/>
        <end position="64"/>
    </location>
</feature>
<evidence type="ECO:0000313" key="4">
    <source>
        <dbReference type="EMBL" id="KAF9738388.1"/>
    </source>
</evidence>
<sequence length="449" mass="51252">MLRSSMSLPSLPDRQPMDHSDGTSNSSPDTYSEIRSRNDSREESQQPPPQPRKPIPRKGHTKSRRGCYNCKRRRIKCNERHPECNHCMKAGLRCEYSENIIQTTQQSQLSPNPQEMLNLRSTPGVFTMADMRLFHHFLITAYPHLPVGADNIWITVIPSFAHNYEYLIHSILALAASHLDAVSSANVAEEAISHRILAVKALNEALSVPPKTRNERDARMAAALALAFQSSHLQDGLLEFLTMVRGCNLIALEGTLDNVDSAFHAFREDEHLATMRTRMCASQKTLVDRGDLDLAALSIHDIELLNMTDGEKMFWNALIRTVENAYDRPIQAYTTFVQLYNIPSRWTYDEFQSFIDPNNSIAQILLGHFIALQAVLTPILMLERIGFQGIDAPTSVPGWVDGIYKNVPLELRHYMEWPRQVTRYPMMRLYGQKHLDYYERAWKDSEGLT</sequence>
<dbReference type="OrthoDB" id="416217at2759"/>
<evidence type="ECO:0000256" key="1">
    <source>
        <dbReference type="ARBA" id="ARBA00023242"/>
    </source>
</evidence>
<dbReference type="EMBL" id="WJXW01000003">
    <property type="protein sequence ID" value="KAF9738388.1"/>
    <property type="molecule type" value="Genomic_DNA"/>
</dbReference>
<feature type="domain" description="Zn(2)-C6 fungal-type" evidence="3">
    <location>
        <begin position="66"/>
        <end position="96"/>
    </location>
</feature>
<evidence type="ECO:0000313" key="5">
    <source>
        <dbReference type="Proteomes" id="UP000756921"/>
    </source>
</evidence>
<reference evidence="4" key="1">
    <citation type="journal article" date="2020" name="Mol. Plant Microbe Interact.">
        <title>Genome Sequence of the Biocontrol Agent Coniothyrium minitans strain Conio (IMI 134523).</title>
        <authorList>
            <person name="Patel D."/>
            <person name="Shittu T.A."/>
            <person name="Baroncelli R."/>
            <person name="Muthumeenakshi S."/>
            <person name="Osborne T.H."/>
            <person name="Janganan T.K."/>
            <person name="Sreenivasaprasad S."/>
        </authorList>
    </citation>
    <scope>NUCLEOTIDE SEQUENCE</scope>
    <source>
        <strain evidence="4">Conio</strain>
    </source>
</reference>
<evidence type="ECO:0000259" key="3">
    <source>
        <dbReference type="PROSITE" id="PS50048"/>
    </source>
</evidence>
<dbReference type="Gene3D" id="4.10.240.10">
    <property type="entry name" value="Zn(2)-C6 fungal-type DNA-binding domain"/>
    <property type="match status" value="1"/>
</dbReference>
<gene>
    <name evidence="4" type="ORF">PMIN01_03671</name>
</gene>
<dbReference type="SUPFAM" id="SSF57701">
    <property type="entry name" value="Zn2/Cys6 DNA-binding domain"/>
    <property type="match status" value="1"/>
</dbReference>
<dbReference type="CDD" id="cd00067">
    <property type="entry name" value="GAL4"/>
    <property type="match status" value="1"/>
</dbReference>
<dbReference type="Pfam" id="PF11951">
    <property type="entry name" value="Fungal_trans_2"/>
    <property type="match status" value="1"/>
</dbReference>
<organism evidence="4 5">
    <name type="scientific">Paraphaeosphaeria minitans</name>
    <dbReference type="NCBI Taxonomy" id="565426"/>
    <lineage>
        <taxon>Eukaryota</taxon>
        <taxon>Fungi</taxon>
        <taxon>Dikarya</taxon>
        <taxon>Ascomycota</taxon>
        <taxon>Pezizomycotina</taxon>
        <taxon>Dothideomycetes</taxon>
        <taxon>Pleosporomycetidae</taxon>
        <taxon>Pleosporales</taxon>
        <taxon>Massarineae</taxon>
        <taxon>Didymosphaeriaceae</taxon>
        <taxon>Paraphaeosphaeria</taxon>
    </lineage>
</organism>
<dbReference type="InterPro" id="IPR021858">
    <property type="entry name" value="Fun_TF"/>
</dbReference>
<feature type="region of interest" description="Disordered" evidence="2">
    <location>
        <begin position="1"/>
        <end position="64"/>
    </location>
</feature>
<dbReference type="InterPro" id="IPR053157">
    <property type="entry name" value="Sterol_Uptake_Regulator"/>
</dbReference>
<dbReference type="SMART" id="SM00066">
    <property type="entry name" value="GAL4"/>
    <property type="match status" value="1"/>
</dbReference>
<evidence type="ECO:0000256" key="2">
    <source>
        <dbReference type="SAM" id="MobiDB-lite"/>
    </source>
</evidence>
<protein>
    <submittedName>
        <fullName evidence="4">C6 transcription factor</fullName>
    </submittedName>
</protein>
<dbReference type="AlphaFoldDB" id="A0A9P6GNM2"/>
<dbReference type="GO" id="GO:0001228">
    <property type="term" value="F:DNA-binding transcription activator activity, RNA polymerase II-specific"/>
    <property type="evidence" value="ECO:0007669"/>
    <property type="project" value="TreeGrafter"/>
</dbReference>
<dbReference type="InterPro" id="IPR001138">
    <property type="entry name" value="Zn2Cys6_DnaBD"/>
</dbReference>
<accession>A0A9P6GNM2</accession>
<dbReference type="PROSITE" id="PS00463">
    <property type="entry name" value="ZN2_CY6_FUNGAL_1"/>
    <property type="match status" value="1"/>
</dbReference>
<dbReference type="Proteomes" id="UP000756921">
    <property type="component" value="Unassembled WGS sequence"/>
</dbReference>
<feature type="compositionally biased region" description="Basic and acidic residues" evidence="2">
    <location>
        <begin position="32"/>
        <end position="44"/>
    </location>
</feature>
<dbReference type="PANTHER" id="PTHR47784">
    <property type="entry name" value="STEROL UPTAKE CONTROL PROTEIN 2"/>
    <property type="match status" value="1"/>
</dbReference>
<dbReference type="Pfam" id="PF00172">
    <property type="entry name" value="Zn_clus"/>
    <property type="match status" value="1"/>
</dbReference>